<dbReference type="Proteomes" id="UP000188533">
    <property type="component" value="Unassembled WGS sequence"/>
</dbReference>
<reference evidence="1 2" key="2">
    <citation type="submission" date="2017-02" db="EMBL/GenBank/DDBJ databases">
        <title>A genome survey and senescence transcriptome analysis in Lentinula edodes.</title>
        <authorList>
            <person name="Sakamoto Y."/>
            <person name="Nakade K."/>
            <person name="Sato S."/>
            <person name="Yoshida Y."/>
            <person name="Miyazaki K."/>
            <person name="Natsume S."/>
            <person name="Konno N."/>
        </authorList>
    </citation>
    <scope>NUCLEOTIDE SEQUENCE [LARGE SCALE GENOMIC DNA]</scope>
    <source>
        <strain evidence="1 2">NBRC 111202</strain>
    </source>
</reference>
<organism evidence="1 2">
    <name type="scientific">Lentinula edodes</name>
    <name type="common">Shiitake mushroom</name>
    <name type="synonym">Lentinus edodes</name>
    <dbReference type="NCBI Taxonomy" id="5353"/>
    <lineage>
        <taxon>Eukaryota</taxon>
        <taxon>Fungi</taxon>
        <taxon>Dikarya</taxon>
        <taxon>Basidiomycota</taxon>
        <taxon>Agaricomycotina</taxon>
        <taxon>Agaricomycetes</taxon>
        <taxon>Agaricomycetidae</taxon>
        <taxon>Agaricales</taxon>
        <taxon>Marasmiineae</taxon>
        <taxon>Omphalotaceae</taxon>
        <taxon>Lentinula</taxon>
    </lineage>
</organism>
<proteinExistence type="predicted"/>
<comment type="caution">
    <text evidence="1">The sequence shown here is derived from an EMBL/GenBank/DDBJ whole genome shotgun (WGS) entry which is preliminary data.</text>
</comment>
<accession>A0A1Q3EPJ9</accession>
<evidence type="ECO:0000313" key="2">
    <source>
        <dbReference type="Proteomes" id="UP000188533"/>
    </source>
</evidence>
<reference evidence="1 2" key="1">
    <citation type="submission" date="2016-08" db="EMBL/GenBank/DDBJ databases">
        <authorList>
            <consortium name="Lentinula edodes genome sequencing consortium"/>
            <person name="Sakamoto Y."/>
            <person name="Nakade K."/>
            <person name="Sato S."/>
            <person name="Yoshida Y."/>
            <person name="Miyazaki K."/>
            <person name="Natsume S."/>
            <person name="Konno N."/>
        </authorList>
    </citation>
    <scope>NUCLEOTIDE SEQUENCE [LARGE SCALE GENOMIC DNA]</scope>
    <source>
        <strain evidence="1 2">NBRC 111202</strain>
    </source>
</reference>
<dbReference type="EMBL" id="BDGU01001021">
    <property type="protein sequence ID" value="GAW09121.1"/>
    <property type="molecule type" value="Genomic_DNA"/>
</dbReference>
<gene>
    <name evidence="1" type="ORF">LENED_011252</name>
</gene>
<dbReference type="AlphaFoldDB" id="A0A1Q3EPJ9"/>
<sequence>MFSSVLNPPFTSILMRLDEIGWRQEAEAMMKTSNYSLDPFSEHKLVKQPRKLTDYGWNNIKDKLVEMLSDHKKTGLAAV</sequence>
<evidence type="ECO:0000313" key="1">
    <source>
        <dbReference type="EMBL" id="GAW09121.1"/>
    </source>
</evidence>
<keyword evidence="2" id="KW-1185">Reference proteome</keyword>
<protein>
    <submittedName>
        <fullName evidence="1">Uncharacterized protein</fullName>
    </submittedName>
</protein>
<name>A0A1Q3EPJ9_LENED</name>